<accession>A0ABT3T8Q3</accession>
<keyword evidence="2" id="KW-1185">Reference proteome</keyword>
<sequence length="155" mass="17568">METAQTLANEMTGFEQYTPYLAPFPARVLMGDEMTGYVLFAQGWHRKELEGRWSDGKSSKIYVKIPPGKHPSILYIHGRYHGEEEATRVIVNGNLLSEIPLIHHNIDLPPGIVKNGQLEIEFQHIAPITVRNDSTPGEGEGTRTYEFFLVRLSVY</sequence>
<gene>
    <name evidence="1" type="ORF">EYC82_14985</name>
</gene>
<comment type="caution">
    <text evidence="1">The sequence shown here is derived from an EMBL/GenBank/DDBJ whole genome shotgun (WGS) entry which is preliminary data.</text>
</comment>
<protein>
    <submittedName>
        <fullName evidence="1">Uncharacterized protein</fullName>
    </submittedName>
</protein>
<dbReference type="EMBL" id="SHNO01000001">
    <property type="protein sequence ID" value="MCX2978669.1"/>
    <property type="molecule type" value="Genomic_DNA"/>
</dbReference>
<dbReference type="Proteomes" id="UP001143304">
    <property type="component" value="Unassembled WGS sequence"/>
</dbReference>
<evidence type="ECO:0000313" key="1">
    <source>
        <dbReference type="EMBL" id="MCX2978669.1"/>
    </source>
</evidence>
<dbReference type="RefSeq" id="WP_279250364.1">
    <property type="nucleotide sequence ID" value="NZ_SHNO01000001.1"/>
</dbReference>
<name>A0ABT3T8Q3_9GAMM</name>
<proteinExistence type="predicted"/>
<organism evidence="1 2">
    <name type="scientific">Candidatus Marimicrobium litorale</name>
    <dbReference type="NCBI Taxonomy" id="2518991"/>
    <lineage>
        <taxon>Bacteria</taxon>
        <taxon>Pseudomonadati</taxon>
        <taxon>Pseudomonadota</taxon>
        <taxon>Gammaproteobacteria</taxon>
        <taxon>Cellvibrionales</taxon>
        <taxon>Halieaceae</taxon>
        <taxon>Marimicrobium</taxon>
    </lineage>
</organism>
<evidence type="ECO:0000313" key="2">
    <source>
        <dbReference type="Proteomes" id="UP001143304"/>
    </source>
</evidence>
<reference evidence="1" key="1">
    <citation type="submission" date="2019-02" db="EMBL/GenBank/DDBJ databases">
        <authorList>
            <person name="Li S.-H."/>
        </authorList>
    </citation>
    <scope>NUCLEOTIDE SEQUENCE</scope>
    <source>
        <strain evidence="1">IMCC11814</strain>
    </source>
</reference>